<sequence length="173" mass="17144">MSTATSGTATRPATRTVPSPLDLGLLLARVIPFGVLAVFGAQKLFGAFGGSGLSGTEAAFAQMGYHPALFFAVLGGASELIGGLLLMFGLLTPLGAAMAMGVMINAFSAVSSAPLSTSGFPIVVGGLALALAFTGPGRYSLDAGRPWQRTGLAWGGLSVALAVVTAVASLLAS</sequence>
<protein>
    <submittedName>
        <fullName evidence="8">DoxX family protein</fullName>
    </submittedName>
</protein>
<dbReference type="PANTHER" id="PTHR33452">
    <property type="entry name" value="OXIDOREDUCTASE CATD-RELATED"/>
    <property type="match status" value="1"/>
</dbReference>
<reference evidence="8 9" key="1">
    <citation type="submission" date="2019-07" db="EMBL/GenBank/DDBJ databases">
        <authorList>
            <person name="Duangmal K."/>
            <person name="Teo W.F.A."/>
        </authorList>
    </citation>
    <scope>NUCLEOTIDE SEQUENCE [LARGE SCALE GENOMIC DNA]</scope>
    <source>
        <strain evidence="8 9">TBRC 6029</strain>
    </source>
</reference>
<dbReference type="InterPro" id="IPR051907">
    <property type="entry name" value="DoxX-like_oxidoreductase"/>
</dbReference>
<keyword evidence="6 7" id="KW-0472">Membrane</keyword>
<keyword evidence="5 7" id="KW-1133">Transmembrane helix</keyword>
<dbReference type="PANTHER" id="PTHR33452:SF1">
    <property type="entry name" value="INNER MEMBRANE PROTEIN YPHA-RELATED"/>
    <property type="match status" value="1"/>
</dbReference>
<dbReference type="Pfam" id="PF07681">
    <property type="entry name" value="DoxX"/>
    <property type="match status" value="1"/>
</dbReference>
<dbReference type="GO" id="GO:0005886">
    <property type="term" value="C:plasma membrane"/>
    <property type="evidence" value="ECO:0007669"/>
    <property type="project" value="UniProtKB-SubCell"/>
</dbReference>
<organism evidence="8 9">
    <name type="scientific">Amycolatopsis rhizosphaerae</name>
    <dbReference type="NCBI Taxonomy" id="2053003"/>
    <lineage>
        <taxon>Bacteria</taxon>
        <taxon>Bacillati</taxon>
        <taxon>Actinomycetota</taxon>
        <taxon>Actinomycetes</taxon>
        <taxon>Pseudonocardiales</taxon>
        <taxon>Pseudonocardiaceae</taxon>
        <taxon>Amycolatopsis</taxon>
    </lineage>
</organism>
<evidence type="ECO:0000256" key="7">
    <source>
        <dbReference type="SAM" id="Phobius"/>
    </source>
</evidence>
<evidence type="ECO:0000256" key="4">
    <source>
        <dbReference type="ARBA" id="ARBA00022692"/>
    </source>
</evidence>
<name>A0A558CYD1_9PSEU</name>
<evidence type="ECO:0000313" key="8">
    <source>
        <dbReference type="EMBL" id="TVT53776.1"/>
    </source>
</evidence>
<dbReference type="AlphaFoldDB" id="A0A558CYD1"/>
<evidence type="ECO:0000256" key="2">
    <source>
        <dbReference type="ARBA" id="ARBA00006679"/>
    </source>
</evidence>
<keyword evidence="9" id="KW-1185">Reference proteome</keyword>
<accession>A0A558CYD1</accession>
<dbReference type="OrthoDB" id="346004at2"/>
<dbReference type="RefSeq" id="WP_144587312.1">
    <property type="nucleotide sequence ID" value="NZ_VJWX01000083.1"/>
</dbReference>
<gene>
    <name evidence="8" type="ORF">FNH05_11355</name>
</gene>
<dbReference type="Proteomes" id="UP000320011">
    <property type="component" value="Unassembled WGS sequence"/>
</dbReference>
<evidence type="ECO:0000256" key="1">
    <source>
        <dbReference type="ARBA" id="ARBA00004651"/>
    </source>
</evidence>
<keyword evidence="3" id="KW-1003">Cell membrane</keyword>
<comment type="subcellular location">
    <subcellularLocation>
        <location evidence="1">Cell membrane</location>
        <topology evidence="1">Multi-pass membrane protein</topology>
    </subcellularLocation>
</comment>
<comment type="caution">
    <text evidence="8">The sequence shown here is derived from an EMBL/GenBank/DDBJ whole genome shotgun (WGS) entry which is preliminary data.</text>
</comment>
<dbReference type="InterPro" id="IPR032808">
    <property type="entry name" value="DoxX"/>
</dbReference>
<dbReference type="EMBL" id="VJWX01000083">
    <property type="protein sequence ID" value="TVT53776.1"/>
    <property type="molecule type" value="Genomic_DNA"/>
</dbReference>
<reference evidence="8 9" key="2">
    <citation type="submission" date="2019-08" db="EMBL/GenBank/DDBJ databases">
        <title>Amycolatopsis acidicola sp. nov., isolated from peat swamp forest soil.</title>
        <authorList>
            <person name="Srisuk N."/>
        </authorList>
    </citation>
    <scope>NUCLEOTIDE SEQUENCE [LARGE SCALE GENOMIC DNA]</scope>
    <source>
        <strain evidence="8 9">TBRC 6029</strain>
    </source>
</reference>
<evidence type="ECO:0000313" key="9">
    <source>
        <dbReference type="Proteomes" id="UP000320011"/>
    </source>
</evidence>
<feature type="transmembrane region" description="Helical" evidence="7">
    <location>
        <begin position="21"/>
        <end position="39"/>
    </location>
</feature>
<feature type="transmembrane region" description="Helical" evidence="7">
    <location>
        <begin position="119"/>
        <end position="139"/>
    </location>
</feature>
<feature type="transmembrane region" description="Helical" evidence="7">
    <location>
        <begin position="151"/>
        <end position="172"/>
    </location>
</feature>
<keyword evidence="4 7" id="KW-0812">Transmembrane</keyword>
<evidence type="ECO:0000256" key="3">
    <source>
        <dbReference type="ARBA" id="ARBA00022475"/>
    </source>
</evidence>
<comment type="similarity">
    <text evidence="2">Belongs to the DoxX family.</text>
</comment>
<evidence type="ECO:0000256" key="6">
    <source>
        <dbReference type="ARBA" id="ARBA00023136"/>
    </source>
</evidence>
<proteinExistence type="inferred from homology"/>
<evidence type="ECO:0000256" key="5">
    <source>
        <dbReference type="ARBA" id="ARBA00022989"/>
    </source>
</evidence>